<dbReference type="EMBL" id="MAQB02000011">
    <property type="protein sequence ID" value="OFJ46617.1"/>
    <property type="molecule type" value="Genomic_DNA"/>
</dbReference>
<dbReference type="GO" id="GO:0071978">
    <property type="term" value="P:bacterial-type flagellum-dependent swarming motility"/>
    <property type="evidence" value="ECO:0007669"/>
    <property type="project" value="TreeGrafter"/>
</dbReference>
<dbReference type="NCBIfam" id="TIGR02490">
    <property type="entry name" value="flgF"/>
    <property type="match status" value="1"/>
</dbReference>
<comment type="similarity">
    <text evidence="2 6">Belongs to the flagella basal body rod proteins family.</text>
</comment>
<dbReference type="Pfam" id="PF00460">
    <property type="entry name" value="Flg_bb_rod"/>
    <property type="match status" value="1"/>
</dbReference>
<comment type="subcellular location">
    <subcellularLocation>
        <location evidence="1 6">Bacterial flagellum basal body</location>
    </subcellularLocation>
</comment>
<comment type="caution">
    <text evidence="10">The sequence shown here is derived from an EMBL/GenBank/DDBJ whole genome shotgun (WGS) entry which is preliminary data.</text>
</comment>
<feature type="domain" description="Flagellar hook protein FlgE/F/G-like D1" evidence="9">
    <location>
        <begin position="82"/>
        <end position="144"/>
    </location>
</feature>
<dbReference type="InterPro" id="IPR001444">
    <property type="entry name" value="Flag_bb_rod_N"/>
</dbReference>
<dbReference type="AlphaFoldDB" id="A0A1E8PL83"/>
<gene>
    <name evidence="10" type="ORF">BA896_020195</name>
</gene>
<dbReference type="Pfam" id="PF22692">
    <property type="entry name" value="LlgE_F_G_D1"/>
    <property type="match status" value="1"/>
</dbReference>
<evidence type="ECO:0000259" key="7">
    <source>
        <dbReference type="Pfam" id="PF00460"/>
    </source>
</evidence>
<keyword evidence="10" id="KW-0966">Cell projection</keyword>
<dbReference type="InterPro" id="IPR037925">
    <property type="entry name" value="FlgE/F/G-like"/>
</dbReference>
<evidence type="ECO:0000256" key="5">
    <source>
        <dbReference type="ARBA" id="ARBA00040228"/>
    </source>
</evidence>
<evidence type="ECO:0000256" key="6">
    <source>
        <dbReference type="RuleBase" id="RU362116"/>
    </source>
</evidence>
<evidence type="ECO:0000256" key="2">
    <source>
        <dbReference type="ARBA" id="ARBA00009677"/>
    </source>
</evidence>
<feature type="domain" description="Flagellar basal body rod protein N-terminal" evidence="7">
    <location>
        <begin position="5"/>
        <end position="35"/>
    </location>
</feature>
<dbReference type="SUPFAM" id="SSF117143">
    <property type="entry name" value="Flagellar hook protein flgE"/>
    <property type="match status" value="1"/>
</dbReference>
<accession>A0A1E8PL83</accession>
<evidence type="ECO:0000256" key="4">
    <source>
        <dbReference type="ARBA" id="ARBA00038560"/>
    </source>
</evidence>
<protein>
    <recommendedName>
        <fullName evidence="5 6">Flagellar basal-body rod protein FlgF</fullName>
    </recommendedName>
</protein>
<evidence type="ECO:0000256" key="1">
    <source>
        <dbReference type="ARBA" id="ARBA00004117"/>
    </source>
</evidence>
<feature type="domain" description="Flagellar basal-body/hook protein C-terminal" evidence="8">
    <location>
        <begin position="197"/>
        <end position="239"/>
    </location>
</feature>
<dbReference type="NCBIfam" id="NF009280">
    <property type="entry name" value="PRK12640.1"/>
    <property type="match status" value="1"/>
</dbReference>
<evidence type="ECO:0000259" key="8">
    <source>
        <dbReference type="Pfam" id="PF06429"/>
    </source>
</evidence>
<dbReference type="InterPro" id="IPR020013">
    <property type="entry name" value="Flagellar_FlgE/F/G"/>
</dbReference>
<sequence>MDALIYTAMSGADRALRAQQVHANNLANIETGGFRANLEVSTAQPLQKGYGYDDRHMTQTQSSAIATRMGDIRETGRDLDVAITGNGYLAVQWQNGEAYTRAGAMNLDETGALTLNGRPVLGEGGPITIPEHTSLSIGVDGTISIQVPGTAQMQTVDKLKLVNAEAGELTKNEAGLIVARSGEDLQADPTVRLRERHLEGSNVSAVEEMVATMSLNRSFEMQMKVFKASDSMTESGNRLLAHKPNANYY</sequence>
<comment type="subunit">
    <text evidence="4 6">The basal body constitutes a major portion of the flagellar organelle and consists of five rings (E,L,P,S, and M) mounted on a central rod. The rod consists of about 26 subunits of FlgG in the distal portion, and FlgB, FlgC and FlgF are thought to build up the proximal portion of the rod with about 6 subunits each.</text>
</comment>
<keyword evidence="10" id="KW-0282">Flagellum</keyword>
<dbReference type="NCBIfam" id="TIGR03506">
    <property type="entry name" value="FlgEFG_subfam"/>
    <property type="match status" value="1"/>
</dbReference>
<proteinExistence type="inferred from homology"/>
<evidence type="ECO:0000313" key="11">
    <source>
        <dbReference type="Proteomes" id="UP000092634"/>
    </source>
</evidence>
<dbReference type="Pfam" id="PF06429">
    <property type="entry name" value="Flg_bbr_C"/>
    <property type="match status" value="1"/>
</dbReference>
<keyword evidence="10" id="KW-0969">Cilium</keyword>
<evidence type="ECO:0000256" key="3">
    <source>
        <dbReference type="ARBA" id="ARBA00023143"/>
    </source>
</evidence>
<evidence type="ECO:0000259" key="9">
    <source>
        <dbReference type="Pfam" id="PF22692"/>
    </source>
</evidence>
<dbReference type="PANTHER" id="PTHR30435:SF18">
    <property type="entry name" value="FLAGELLAR BASAL-BODY ROD PROTEIN FLGF"/>
    <property type="match status" value="1"/>
</dbReference>
<name>A0A1E8PL83_9BURK</name>
<reference evidence="10 11" key="1">
    <citation type="submission" date="2016-10" db="EMBL/GenBank/DDBJ databases">
        <title>Updated version of Genome Assembly of Janthinobacterium lividum ERGS5:01.</title>
        <authorList>
            <person name="Kumar R."/>
            <person name="Acharya V."/>
            <person name="Singh D."/>
        </authorList>
    </citation>
    <scope>NUCLEOTIDE SEQUENCE [LARGE SCALE GENOMIC DNA]</scope>
    <source>
        <strain evidence="10 11">ERGS5:01</strain>
    </source>
</reference>
<organism evidence="10 11">
    <name type="scientific">Janthinobacterium lividum</name>
    <dbReference type="NCBI Taxonomy" id="29581"/>
    <lineage>
        <taxon>Bacteria</taxon>
        <taxon>Pseudomonadati</taxon>
        <taxon>Pseudomonadota</taxon>
        <taxon>Betaproteobacteria</taxon>
        <taxon>Burkholderiales</taxon>
        <taxon>Oxalobacteraceae</taxon>
        <taxon>Janthinobacterium</taxon>
    </lineage>
</organism>
<dbReference type="PANTHER" id="PTHR30435">
    <property type="entry name" value="FLAGELLAR PROTEIN"/>
    <property type="match status" value="1"/>
</dbReference>
<dbReference type="InterPro" id="IPR012836">
    <property type="entry name" value="FlgF"/>
</dbReference>
<dbReference type="InterPro" id="IPR010930">
    <property type="entry name" value="Flg_bb/hook_C_dom"/>
</dbReference>
<keyword evidence="3 6" id="KW-0975">Bacterial flagellum</keyword>
<dbReference type="GO" id="GO:0030694">
    <property type="term" value="C:bacterial-type flagellum basal body, rod"/>
    <property type="evidence" value="ECO:0007669"/>
    <property type="project" value="UniProtKB-UniRule"/>
</dbReference>
<dbReference type="Proteomes" id="UP000092634">
    <property type="component" value="Unassembled WGS sequence"/>
</dbReference>
<dbReference type="InterPro" id="IPR053967">
    <property type="entry name" value="LlgE_F_G-like_D1"/>
</dbReference>
<evidence type="ECO:0000313" key="10">
    <source>
        <dbReference type="EMBL" id="OFJ46617.1"/>
    </source>
</evidence>